<dbReference type="Pfam" id="PF07374">
    <property type="entry name" value="DUF1492"/>
    <property type="match status" value="1"/>
</dbReference>
<keyword evidence="1" id="KW-0175">Coiled coil</keyword>
<dbReference type="SUPFAM" id="SSF88659">
    <property type="entry name" value="Sigma3 and sigma4 domains of RNA polymerase sigma factors"/>
    <property type="match status" value="1"/>
</dbReference>
<evidence type="ECO:0000256" key="1">
    <source>
        <dbReference type="SAM" id="Coils"/>
    </source>
</evidence>
<evidence type="ECO:0000313" key="2">
    <source>
        <dbReference type="EMBL" id="DAD79162.1"/>
    </source>
</evidence>
<dbReference type="Gene3D" id="1.20.140.160">
    <property type="match status" value="1"/>
</dbReference>
<name>A0A8S5MA85_9CAUD</name>
<proteinExistence type="predicted"/>
<dbReference type="EMBL" id="BK014859">
    <property type="protein sequence ID" value="DAD79162.1"/>
    <property type="molecule type" value="Genomic_DNA"/>
</dbReference>
<feature type="coiled-coil region" evidence="1">
    <location>
        <begin position="54"/>
        <end position="95"/>
    </location>
</feature>
<dbReference type="InterPro" id="IPR010861">
    <property type="entry name" value="DUF1492"/>
</dbReference>
<dbReference type="InterPro" id="IPR013324">
    <property type="entry name" value="RNA_pol_sigma_r3/r4-like"/>
</dbReference>
<protein>
    <recommendedName>
        <fullName evidence="3">DUF1492 domain-containing protein</fullName>
    </recommendedName>
</protein>
<evidence type="ECO:0008006" key="3">
    <source>
        <dbReference type="Google" id="ProtNLM"/>
    </source>
</evidence>
<organism evidence="2">
    <name type="scientific">Siphoviridae sp. ctsDY37</name>
    <dbReference type="NCBI Taxonomy" id="2826483"/>
    <lineage>
        <taxon>Viruses</taxon>
        <taxon>Duplodnaviria</taxon>
        <taxon>Heunggongvirae</taxon>
        <taxon>Uroviricota</taxon>
        <taxon>Caudoviricetes</taxon>
    </lineage>
</organism>
<reference evidence="2" key="1">
    <citation type="journal article" date="2021" name="Proc. Natl. Acad. Sci. U.S.A.">
        <title>A Catalog of Tens of Thousands of Viruses from Human Metagenomes Reveals Hidden Associations with Chronic Diseases.</title>
        <authorList>
            <person name="Tisza M.J."/>
            <person name="Buck C.B."/>
        </authorList>
    </citation>
    <scope>NUCLEOTIDE SEQUENCE</scope>
    <source>
        <strain evidence="2">CtsDY37</strain>
    </source>
</reference>
<sequence length="146" mass="17190">MIVNAKQYLKQAYKLNELIESDKEELETLRSLSESISGDMTQERVQTSASNDKIANIISRIVDLENEIHDEIEQLIKLKKEIRDVINKLDSVNEKLVLKYRYLMFFQWEEICDKMNYSPRQIHRIHDSALDNIEVPVQVNMAHDVI</sequence>
<accession>A0A8S5MA85</accession>